<dbReference type="AlphaFoldDB" id="A0A2X0KN21"/>
<dbReference type="InterPro" id="IPR000223">
    <property type="entry name" value="Pept_S26A_signal_pept_1"/>
</dbReference>
<evidence type="ECO:0000313" key="14">
    <source>
        <dbReference type="EMBL" id="SCZ90484.1"/>
    </source>
</evidence>
<feature type="compositionally biased region" description="Low complexity" evidence="12">
    <location>
        <begin position="10"/>
        <end position="37"/>
    </location>
</feature>
<evidence type="ECO:0000256" key="5">
    <source>
        <dbReference type="ARBA" id="ARBA00022692"/>
    </source>
</evidence>
<dbReference type="Gene3D" id="2.10.109.10">
    <property type="entry name" value="Umud Fragment, subunit A"/>
    <property type="match status" value="1"/>
</dbReference>
<keyword evidence="10" id="KW-0472">Membrane</keyword>
<evidence type="ECO:0000256" key="3">
    <source>
        <dbReference type="ARBA" id="ARBA00013650"/>
    </source>
</evidence>
<keyword evidence="7" id="KW-0378">Hydrolase</keyword>
<dbReference type="InterPro" id="IPR036286">
    <property type="entry name" value="LexA/Signal_pep-like_sf"/>
</dbReference>
<dbReference type="InterPro" id="IPR037730">
    <property type="entry name" value="IMP2"/>
</dbReference>
<protein>
    <recommendedName>
        <fullName evidence="3">Mitochondrial inner membrane protease subunit 2</fullName>
    </recommendedName>
</protein>
<dbReference type="PANTHER" id="PTHR46041:SF2">
    <property type="entry name" value="MITOCHONDRIAL INNER MEMBRANE PROTEASE SUBUNIT 2"/>
    <property type="match status" value="1"/>
</dbReference>
<name>A0A2X0KN21_9BASI</name>
<feature type="active site" evidence="11">
    <location>
        <position position="152"/>
    </location>
</feature>
<feature type="domain" description="Peptidase S26" evidence="13">
    <location>
        <begin position="53"/>
        <end position="163"/>
    </location>
</feature>
<evidence type="ECO:0000256" key="7">
    <source>
        <dbReference type="ARBA" id="ARBA00022801"/>
    </source>
</evidence>
<dbReference type="CDD" id="cd06530">
    <property type="entry name" value="S26_SPase_I"/>
    <property type="match status" value="1"/>
</dbReference>
<feature type="compositionally biased region" description="Low complexity" evidence="12">
    <location>
        <begin position="239"/>
        <end position="254"/>
    </location>
</feature>
<keyword evidence="5" id="KW-0812">Transmembrane</keyword>
<evidence type="ECO:0000256" key="9">
    <source>
        <dbReference type="ARBA" id="ARBA00023128"/>
    </source>
</evidence>
<gene>
    <name evidence="14" type="ORF">BZ3500_MVSOF-1268-A1-R1_CHR1-3G02017</name>
</gene>
<keyword evidence="15" id="KW-1185">Reference proteome</keyword>
<feature type="region of interest" description="Disordered" evidence="12">
    <location>
        <begin position="227"/>
        <end position="261"/>
    </location>
</feature>
<comment type="subcellular location">
    <subcellularLocation>
        <location evidence="1">Mitochondrion inner membrane</location>
        <topology evidence="1">Single-pass membrane protein</topology>
    </subcellularLocation>
</comment>
<dbReference type="Pfam" id="PF10502">
    <property type="entry name" value="Peptidase_S26"/>
    <property type="match status" value="1"/>
</dbReference>
<dbReference type="STRING" id="289078.A0A2X0KN21"/>
<accession>A0A2X0KN21</accession>
<feature type="region of interest" description="Disordered" evidence="12">
    <location>
        <begin position="1"/>
        <end position="38"/>
    </location>
</feature>
<proteinExistence type="inferred from homology"/>
<feature type="active site" evidence="11">
    <location>
        <position position="74"/>
    </location>
</feature>
<comment type="similarity">
    <text evidence="2">Belongs to the peptidase S26 family. IMP2 subfamily.</text>
</comment>
<dbReference type="OrthoDB" id="308440at2759"/>
<dbReference type="GO" id="GO:0006627">
    <property type="term" value="P:protein processing involved in protein targeting to mitochondrion"/>
    <property type="evidence" value="ECO:0007669"/>
    <property type="project" value="InterPro"/>
</dbReference>
<sequence>MASASRARPTRGPNSNPNPNPTGSSSSSSSSSSSGPRARLRTHARPWLNALAWLPVIFFVDHHLVSFATVSGRSMQPTLNPDSSKLRQDIVLLNRYKNLELTQGATRTDPKAGYQIGDVVALRYECFQHLAHHPSPARYLRSPTNPSQLLIKRLVGLPGSLVRTLPPYPERTIRIPAGHCWVEGDEKNHSKDSNTYGPIPLGLLDSRIEAILWPPSRIGAIPKSTSGWEKRVMHPPGMTMGSSTTTSSESKTSTRVIGGSF</sequence>
<dbReference type="PRINTS" id="PR00727">
    <property type="entry name" value="LEADERPTASE"/>
</dbReference>
<dbReference type="PANTHER" id="PTHR46041">
    <property type="entry name" value="MITOCHONDRIAL INNER MEMBRANE PROTEASE SUBUNIT 2"/>
    <property type="match status" value="1"/>
</dbReference>
<reference evidence="15" key="1">
    <citation type="submission" date="2016-10" db="EMBL/GenBank/DDBJ databases">
        <authorList>
            <person name="Jeantristanb JTB J.-T."/>
            <person name="Ricardo R."/>
        </authorList>
    </citation>
    <scope>NUCLEOTIDE SEQUENCE [LARGE SCALE GENOMIC DNA]</scope>
</reference>
<keyword evidence="6" id="KW-0999">Mitochondrion inner membrane</keyword>
<dbReference type="GO" id="GO:0042720">
    <property type="term" value="C:mitochondrial inner membrane peptidase complex"/>
    <property type="evidence" value="ECO:0007669"/>
    <property type="project" value="InterPro"/>
</dbReference>
<organism evidence="14 15">
    <name type="scientific">Microbotryum saponariae</name>
    <dbReference type="NCBI Taxonomy" id="289078"/>
    <lineage>
        <taxon>Eukaryota</taxon>
        <taxon>Fungi</taxon>
        <taxon>Dikarya</taxon>
        <taxon>Basidiomycota</taxon>
        <taxon>Pucciniomycotina</taxon>
        <taxon>Microbotryomycetes</taxon>
        <taxon>Microbotryales</taxon>
        <taxon>Microbotryaceae</taxon>
        <taxon>Microbotryum</taxon>
    </lineage>
</organism>
<evidence type="ECO:0000313" key="15">
    <source>
        <dbReference type="Proteomes" id="UP000249723"/>
    </source>
</evidence>
<evidence type="ECO:0000256" key="1">
    <source>
        <dbReference type="ARBA" id="ARBA00004434"/>
    </source>
</evidence>
<keyword evidence="8" id="KW-1133">Transmembrane helix</keyword>
<dbReference type="SUPFAM" id="SSF51306">
    <property type="entry name" value="LexA/Signal peptidase"/>
    <property type="match status" value="1"/>
</dbReference>
<dbReference type="GO" id="GO:0004252">
    <property type="term" value="F:serine-type endopeptidase activity"/>
    <property type="evidence" value="ECO:0007669"/>
    <property type="project" value="InterPro"/>
</dbReference>
<evidence type="ECO:0000259" key="13">
    <source>
        <dbReference type="Pfam" id="PF10502"/>
    </source>
</evidence>
<evidence type="ECO:0000256" key="2">
    <source>
        <dbReference type="ARBA" id="ARBA00007066"/>
    </source>
</evidence>
<evidence type="ECO:0000256" key="11">
    <source>
        <dbReference type="PIRSR" id="PIRSR600223-1"/>
    </source>
</evidence>
<keyword evidence="9" id="KW-0496">Mitochondrion</keyword>
<keyword evidence="4" id="KW-0645">Protease</keyword>
<evidence type="ECO:0000256" key="8">
    <source>
        <dbReference type="ARBA" id="ARBA00022989"/>
    </source>
</evidence>
<evidence type="ECO:0000256" key="4">
    <source>
        <dbReference type="ARBA" id="ARBA00022670"/>
    </source>
</evidence>
<dbReference type="EMBL" id="FMWP01000014">
    <property type="protein sequence ID" value="SCZ90484.1"/>
    <property type="molecule type" value="Genomic_DNA"/>
</dbReference>
<dbReference type="GO" id="GO:0006465">
    <property type="term" value="P:signal peptide processing"/>
    <property type="evidence" value="ECO:0007669"/>
    <property type="project" value="InterPro"/>
</dbReference>
<evidence type="ECO:0000256" key="10">
    <source>
        <dbReference type="ARBA" id="ARBA00023136"/>
    </source>
</evidence>
<dbReference type="Proteomes" id="UP000249723">
    <property type="component" value="Unassembled WGS sequence"/>
</dbReference>
<evidence type="ECO:0000256" key="12">
    <source>
        <dbReference type="SAM" id="MobiDB-lite"/>
    </source>
</evidence>
<evidence type="ECO:0000256" key="6">
    <source>
        <dbReference type="ARBA" id="ARBA00022792"/>
    </source>
</evidence>
<dbReference type="InterPro" id="IPR019533">
    <property type="entry name" value="Peptidase_S26"/>
</dbReference>